<evidence type="ECO:0000313" key="2">
    <source>
        <dbReference type="Proteomes" id="UP000032180"/>
    </source>
</evidence>
<organism evidence="1 2">
    <name type="scientific">Leersia perrieri</name>
    <dbReference type="NCBI Taxonomy" id="77586"/>
    <lineage>
        <taxon>Eukaryota</taxon>
        <taxon>Viridiplantae</taxon>
        <taxon>Streptophyta</taxon>
        <taxon>Embryophyta</taxon>
        <taxon>Tracheophyta</taxon>
        <taxon>Spermatophyta</taxon>
        <taxon>Magnoliopsida</taxon>
        <taxon>Liliopsida</taxon>
        <taxon>Poales</taxon>
        <taxon>Poaceae</taxon>
        <taxon>BOP clade</taxon>
        <taxon>Oryzoideae</taxon>
        <taxon>Oryzeae</taxon>
        <taxon>Oryzinae</taxon>
        <taxon>Leersia</taxon>
    </lineage>
</organism>
<dbReference type="AlphaFoldDB" id="A0A0D9XIQ6"/>
<dbReference type="EnsemblPlants" id="LPERR10G04460.1">
    <property type="protein sequence ID" value="LPERR10G04460.1"/>
    <property type="gene ID" value="LPERR10G04460"/>
</dbReference>
<reference evidence="1" key="3">
    <citation type="submission" date="2015-04" db="UniProtKB">
        <authorList>
            <consortium name="EnsemblPlants"/>
        </authorList>
    </citation>
    <scope>IDENTIFICATION</scope>
</reference>
<accession>A0A0D9XIQ6</accession>
<name>A0A0D9XIQ6_9ORYZ</name>
<dbReference type="PANTHER" id="PTHR10894">
    <property type="entry name" value="NUCLEOLAR PROTEIN 5 NUCLEOLAR PROTEIN NOP5 NOP58"/>
    <property type="match status" value="1"/>
</dbReference>
<evidence type="ECO:0000313" key="1">
    <source>
        <dbReference type="EnsemblPlants" id="LPERR10G04460.1"/>
    </source>
</evidence>
<dbReference type="Proteomes" id="UP000032180">
    <property type="component" value="Chromosome 10"/>
</dbReference>
<sequence>MEARWCNGLASQLGYDGTILVLFETPSGFATEAIFMYDGVKLLQPDALEVGAINHVTGLSKELASMIKDYIHTHQTLAVGNEDYKEIIHKALGISCLCGAAVNELMWGLRFKMQCLWPNEKSDLTEDLFPMCEGLKILLNRNSFKVKPDMMQFSLYPGYTYYKSDKYSV</sequence>
<dbReference type="Gramene" id="LPERR10G04460.1">
    <property type="protein sequence ID" value="LPERR10G04460.1"/>
    <property type="gene ID" value="LPERR10G04460"/>
</dbReference>
<keyword evidence="2" id="KW-1185">Reference proteome</keyword>
<protein>
    <submittedName>
        <fullName evidence="1">Uncharacterized protein</fullName>
    </submittedName>
</protein>
<dbReference type="GO" id="GO:0032040">
    <property type="term" value="C:small-subunit processome"/>
    <property type="evidence" value="ECO:0007669"/>
    <property type="project" value="InterPro"/>
</dbReference>
<reference evidence="1 2" key="1">
    <citation type="submission" date="2012-08" db="EMBL/GenBank/DDBJ databases">
        <title>Oryza genome evolution.</title>
        <authorList>
            <person name="Wing R.A."/>
        </authorList>
    </citation>
    <scope>NUCLEOTIDE SEQUENCE</scope>
</reference>
<dbReference type="GO" id="GO:0030515">
    <property type="term" value="F:snoRNA binding"/>
    <property type="evidence" value="ECO:0007669"/>
    <property type="project" value="InterPro"/>
</dbReference>
<dbReference type="HOGENOM" id="CLU_1582726_0_0_1"/>
<dbReference type="GO" id="GO:0031428">
    <property type="term" value="C:box C/D methylation guide snoRNP complex"/>
    <property type="evidence" value="ECO:0007669"/>
    <property type="project" value="InterPro"/>
</dbReference>
<dbReference type="InterPro" id="IPR045056">
    <property type="entry name" value="Nop56/Nop58"/>
</dbReference>
<proteinExistence type="predicted"/>
<reference evidence="2" key="2">
    <citation type="submission" date="2013-12" db="EMBL/GenBank/DDBJ databases">
        <authorList>
            <person name="Yu Y."/>
            <person name="Lee S."/>
            <person name="de Baynast K."/>
            <person name="Wissotski M."/>
            <person name="Liu L."/>
            <person name="Talag J."/>
            <person name="Goicoechea J."/>
            <person name="Angelova A."/>
            <person name="Jetty R."/>
            <person name="Kudrna D."/>
            <person name="Golser W."/>
            <person name="Rivera L."/>
            <person name="Zhang J."/>
            <person name="Wing R."/>
        </authorList>
    </citation>
    <scope>NUCLEOTIDE SEQUENCE</scope>
</reference>
<dbReference type="PANTHER" id="PTHR10894:SF1">
    <property type="entry name" value="NUCLEOLAR PROTEIN 58"/>
    <property type="match status" value="1"/>
</dbReference>